<organism evidence="25 26">
    <name type="scientific">Sungouiella intermedia</name>
    <dbReference type="NCBI Taxonomy" id="45354"/>
    <lineage>
        <taxon>Eukaryota</taxon>
        <taxon>Fungi</taxon>
        <taxon>Dikarya</taxon>
        <taxon>Ascomycota</taxon>
        <taxon>Saccharomycotina</taxon>
        <taxon>Pichiomycetes</taxon>
        <taxon>Metschnikowiaceae</taxon>
        <taxon>Sungouiella</taxon>
    </lineage>
</organism>
<dbReference type="HAMAP" id="MF_01543">
    <property type="entry name" value="FTHFS"/>
    <property type="match status" value="1"/>
</dbReference>
<dbReference type="Gene3D" id="3.40.50.720">
    <property type="entry name" value="NAD(P)-binding Rossmann-like Domain"/>
    <property type="match status" value="1"/>
</dbReference>
<dbReference type="InterPro" id="IPR000672">
    <property type="entry name" value="THF_DH/CycHdrlase"/>
</dbReference>
<dbReference type="GO" id="GO:0005524">
    <property type="term" value="F:ATP binding"/>
    <property type="evidence" value="ECO:0007669"/>
    <property type="project" value="UniProtKB-KW"/>
</dbReference>
<evidence type="ECO:0000256" key="2">
    <source>
        <dbReference type="ARBA" id="ARBA00004777"/>
    </source>
</evidence>
<dbReference type="EC" id="1.5.1.5" evidence="8"/>
<dbReference type="Gene3D" id="3.10.410.10">
    <property type="entry name" value="Formyltetrahydrofolate synthetase, domain 3"/>
    <property type="match status" value="1"/>
</dbReference>
<keyword evidence="17" id="KW-0521">NADP</keyword>
<comment type="catalytic activity">
    <reaction evidence="22">
        <text>(6R)-5,10-methenyltetrahydrofolate + H2O = (6R)-10-formyltetrahydrofolate + H(+)</text>
        <dbReference type="Rhea" id="RHEA:23700"/>
        <dbReference type="ChEBI" id="CHEBI:15377"/>
        <dbReference type="ChEBI" id="CHEBI:15378"/>
        <dbReference type="ChEBI" id="CHEBI:57455"/>
        <dbReference type="ChEBI" id="CHEBI:195366"/>
        <dbReference type="EC" id="3.5.4.9"/>
    </reaction>
    <physiologicalReaction direction="left-to-right" evidence="22">
        <dbReference type="Rhea" id="RHEA:23701"/>
    </physiologicalReaction>
    <physiologicalReaction direction="right-to-left" evidence="22">
        <dbReference type="Rhea" id="RHEA:23702"/>
    </physiologicalReaction>
</comment>
<dbReference type="PRINTS" id="PR00085">
    <property type="entry name" value="THFDHDRGNASE"/>
</dbReference>
<dbReference type="GO" id="GO:0035999">
    <property type="term" value="P:tetrahydrofolate interconversion"/>
    <property type="evidence" value="ECO:0007669"/>
    <property type="project" value="UniProtKB-UniPathway"/>
</dbReference>
<dbReference type="SUPFAM" id="SSF52540">
    <property type="entry name" value="P-loop containing nucleoside triphosphate hydrolases"/>
    <property type="match status" value="1"/>
</dbReference>
<dbReference type="Pfam" id="PF02882">
    <property type="entry name" value="THF_DHG_CYH_C"/>
    <property type="match status" value="1"/>
</dbReference>
<dbReference type="Proteomes" id="UP000182259">
    <property type="component" value="Chromosome IV"/>
</dbReference>
<dbReference type="FunFam" id="3.40.50.300:FF:000245">
    <property type="entry name" value="C-1-tetrahydrofolate synthase, cytoplasmic"/>
    <property type="match status" value="1"/>
</dbReference>
<dbReference type="FunFam" id="3.40.50.300:FF:001123">
    <property type="entry name" value="C-1-tetrahydrofolate synthase, cytoplasmic isoform X2"/>
    <property type="match status" value="1"/>
</dbReference>
<evidence type="ECO:0000256" key="12">
    <source>
        <dbReference type="ARBA" id="ARBA00022598"/>
    </source>
</evidence>
<dbReference type="GO" id="GO:0004488">
    <property type="term" value="F:methylenetetrahydrofolate dehydrogenase (NADP+) activity"/>
    <property type="evidence" value="ECO:0007669"/>
    <property type="project" value="UniProtKB-EC"/>
</dbReference>
<evidence type="ECO:0000256" key="16">
    <source>
        <dbReference type="ARBA" id="ARBA00022840"/>
    </source>
</evidence>
<keyword evidence="15" id="KW-0378">Hydrolase</keyword>
<dbReference type="Gene3D" id="3.40.50.10860">
    <property type="entry name" value="Leucine Dehydrogenase, chain A, domain 1"/>
    <property type="match status" value="1"/>
</dbReference>
<keyword evidence="19" id="KW-0511">Multifunctional enzyme</keyword>
<evidence type="ECO:0000256" key="5">
    <source>
        <dbReference type="ARBA" id="ARBA00011738"/>
    </source>
</evidence>
<evidence type="ECO:0000256" key="4">
    <source>
        <dbReference type="ARBA" id="ARBA00006985"/>
    </source>
</evidence>
<dbReference type="GO" id="GO:0006164">
    <property type="term" value="P:purine nucleotide biosynthetic process"/>
    <property type="evidence" value="ECO:0007669"/>
    <property type="project" value="UniProtKB-KW"/>
</dbReference>
<dbReference type="InterPro" id="IPR020631">
    <property type="entry name" value="THF_DH/CycHdrlase_NAD-bd_dom"/>
</dbReference>
<dbReference type="SUPFAM" id="SSF51735">
    <property type="entry name" value="NAD(P)-binding Rossmann-fold domains"/>
    <property type="match status" value="1"/>
</dbReference>
<evidence type="ECO:0000256" key="1">
    <source>
        <dbReference type="ARBA" id="ARBA00004496"/>
    </source>
</evidence>
<comment type="pathway">
    <text evidence="2">One-carbon metabolism; tetrahydrofolate interconversion.</text>
</comment>
<evidence type="ECO:0000256" key="10">
    <source>
        <dbReference type="ARBA" id="ARBA00022490"/>
    </source>
</evidence>
<dbReference type="GO" id="GO:0005829">
    <property type="term" value="C:cytosol"/>
    <property type="evidence" value="ECO:0007669"/>
    <property type="project" value="TreeGrafter"/>
</dbReference>
<keyword evidence="10" id="KW-0963">Cytoplasm</keyword>
<dbReference type="FunFam" id="3.40.50.10860:FF:000005">
    <property type="entry name" value="C-1-tetrahydrofolate synthase, cytoplasmic, putative"/>
    <property type="match status" value="1"/>
</dbReference>
<dbReference type="EC" id="6.3.4.3" evidence="6"/>
<evidence type="ECO:0000256" key="14">
    <source>
        <dbReference type="ARBA" id="ARBA00022755"/>
    </source>
</evidence>
<dbReference type="InterPro" id="IPR036291">
    <property type="entry name" value="NAD(P)-bd_dom_sf"/>
</dbReference>
<dbReference type="Pfam" id="PF01268">
    <property type="entry name" value="FTHFS"/>
    <property type="match status" value="1"/>
</dbReference>
<dbReference type="Pfam" id="PF00763">
    <property type="entry name" value="THF_DHG_CYH"/>
    <property type="match status" value="1"/>
</dbReference>
<keyword evidence="11" id="KW-0554">One-carbon metabolism</keyword>
<keyword evidence="16" id="KW-0067">ATP-binding</keyword>
<evidence type="ECO:0000259" key="23">
    <source>
        <dbReference type="Pfam" id="PF00763"/>
    </source>
</evidence>
<comment type="subcellular location">
    <subcellularLocation>
        <location evidence="1">Cytoplasm</location>
    </subcellularLocation>
</comment>
<dbReference type="PROSITE" id="PS00766">
    <property type="entry name" value="THF_DHG_CYH_1"/>
    <property type="match status" value="1"/>
</dbReference>
<evidence type="ECO:0000256" key="22">
    <source>
        <dbReference type="ARBA" id="ARBA00052163"/>
    </source>
</evidence>
<dbReference type="GO" id="GO:0004329">
    <property type="term" value="F:formate-tetrahydrofolate ligase activity"/>
    <property type="evidence" value="ECO:0007669"/>
    <property type="project" value="UniProtKB-EC"/>
</dbReference>
<dbReference type="UniPathway" id="UPA00193"/>
<evidence type="ECO:0000256" key="8">
    <source>
        <dbReference type="ARBA" id="ARBA00012859"/>
    </source>
</evidence>
<dbReference type="SUPFAM" id="SSF53223">
    <property type="entry name" value="Aminoacid dehydrogenase-like, N-terminal domain"/>
    <property type="match status" value="1"/>
</dbReference>
<feature type="domain" description="Tetrahydrofolate dehydrogenase/cyclohydrolase catalytic" evidence="23">
    <location>
        <begin position="6"/>
        <end position="122"/>
    </location>
</feature>
<evidence type="ECO:0000256" key="13">
    <source>
        <dbReference type="ARBA" id="ARBA00022741"/>
    </source>
</evidence>
<evidence type="ECO:0000256" key="11">
    <source>
        <dbReference type="ARBA" id="ARBA00022563"/>
    </source>
</evidence>
<evidence type="ECO:0000256" key="15">
    <source>
        <dbReference type="ARBA" id="ARBA00022801"/>
    </source>
</evidence>
<dbReference type="InterPro" id="IPR020867">
    <property type="entry name" value="THF_DH/CycHdrlase_CS"/>
</dbReference>
<dbReference type="InterPro" id="IPR020628">
    <property type="entry name" value="Formate_THF_ligase_CS"/>
</dbReference>
<dbReference type="EC" id="3.5.4.9" evidence="7"/>
<evidence type="ECO:0000256" key="9">
    <source>
        <dbReference type="ARBA" id="ARBA00017592"/>
    </source>
</evidence>
<dbReference type="FunFam" id="3.10.410.10:FF:000001">
    <property type="entry name" value="Putative formate--tetrahydrofolate ligase"/>
    <property type="match status" value="1"/>
</dbReference>
<keyword evidence="14" id="KW-0658">Purine biosynthesis</keyword>
<evidence type="ECO:0000313" key="25">
    <source>
        <dbReference type="EMBL" id="SGZ55919.1"/>
    </source>
</evidence>
<proteinExistence type="inferred from homology"/>
<evidence type="ECO:0000256" key="6">
    <source>
        <dbReference type="ARBA" id="ARBA00012295"/>
    </source>
</evidence>
<dbReference type="InterPro" id="IPR046346">
    <property type="entry name" value="Aminoacid_DH-like_N_sf"/>
</dbReference>
<dbReference type="InterPro" id="IPR020630">
    <property type="entry name" value="THF_DH/CycHdrlase_cat_dom"/>
</dbReference>
<keyword evidence="18" id="KW-0560">Oxidoreductase</keyword>
<dbReference type="Gene3D" id="3.40.50.300">
    <property type="entry name" value="P-loop containing nucleotide triphosphate hydrolases"/>
    <property type="match status" value="2"/>
</dbReference>
<name>A0A1L0BX58_9ASCO</name>
<dbReference type="AlphaFoldDB" id="A0A1L0BX58"/>
<gene>
    <name evidence="25" type="ORF">SAMEA4029009_CIC11G00000000254</name>
</gene>
<dbReference type="GO" id="GO:0004477">
    <property type="term" value="F:methenyltetrahydrofolate cyclohydrolase activity"/>
    <property type="evidence" value="ECO:0007669"/>
    <property type="project" value="UniProtKB-EC"/>
</dbReference>
<sequence>MSAQLIDGKAIALQLRTLIHAEIDEIQAKHKDFKPNLTIIQVGDRPDSSTYVKMKLKAAEEAAIDCHLIKLPETITEFELLSEIHKLNDDIAVDGILVQLPIPEHLDETKITSAVDASKDVDGFGPHAVGELSKKGGNPTFLPCTPKGIMQLLENANVTIQGKSAVVLGRSDIVGRPIANLLSRANATVTVLHSRTPQDQVELFLSNADIVVVAIGKANYVKGEWLKKGAVVIDVGANFIEDASKKSGSRMVGDVDFESALPVASLITPVPGGVGPMTVANLLDNVIIAAKNHYKKNNQTPQFTNPLKLNLQTPVPSDFEISRAQEPKRINQVAEEAGILDSELEPFGFYKAKVSLDILNRLKNKINGKYVLVTGITPTPLGEGKSTTTVGLAQALGAHLGKNVFANVRQPSMGPTFGIKGGAAGGGYSQVIPMDEFNMHVTGDIHAISMANNLLAAAIDTRIFHENTQKDAALYKRLVPSKKGVRKFPVAFLKRLEKLGINKTNPDDLTPEEVSKFVRLDIDPETITWRRVVDCNDRFLRGITIGEAPTEKGMTRKTGFDISVASECMAILALATSLEDMRERLGKMVVAASRSGEPVTCEDIGCAGALTALLKDAIKPNIMQTLEGTPVFVHAGPFANISIGASSVLADKMALKLAGTSPDLSEEERKQQEGYVVTEAGFDFTMGGERFMNIKCRASGLAPDVIVIVATVRALKVHGGGPDVKAGAPLAPEYTQENVDLLRAGCSNLGKHIANAKRYGLPVVVAINKMSSDTDNEHQVIREEALKAGAADAIVSNHWEEGGKGAIDLAEGVINAANSIDNDFQFLYDTAPSVEEKINTIAKEMYGAGEVEFLPEAQKKIDLYTKQGFGNLPICIAKTQYSLSHDANLKGVPSGFTFPIRDVRASIGAGYLYALAAEIQTIPGLPTHCGFMNVEVNENGEIDGLF</sequence>
<keyword evidence="12" id="KW-0436">Ligase</keyword>
<reference evidence="25 26" key="1">
    <citation type="submission" date="2016-10" db="EMBL/GenBank/DDBJ databases">
        <authorList>
            <person name="de Groot N.N."/>
        </authorList>
    </citation>
    <scope>NUCLEOTIDE SEQUENCE [LARGE SCALE GENOMIC DNA]</scope>
    <source>
        <strain evidence="25 26">PYCC 4715</strain>
    </source>
</reference>
<dbReference type="CDD" id="cd01080">
    <property type="entry name" value="NAD_bind_m-THF_DH_Cyclohyd"/>
    <property type="match status" value="1"/>
</dbReference>
<accession>A0A1L0BX58</accession>
<comment type="catalytic activity">
    <reaction evidence="20">
        <text>(6R)-5,10-methylene-5,6,7,8-tetrahydrofolate + NADP(+) = (6R)-5,10-methenyltetrahydrofolate + NADPH</text>
        <dbReference type="Rhea" id="RHEA:22812"/>
        <dbReference type="ChEBI" id="CHEBI:15636"/>
        <dbReference type="ChEBI" id="CHEBI:57455"/>
        <dbReference type="ChEBI" id="CHEBI:57783"/>
        <dbReference type="ChEBI" id="CHEBI:58349"/>
        <dbReference type="EC" id="1.5.1.5"/>
    </reaction>
    <physiologicalReaction direction="left-to-right" evidence="20">
        <dbReference type="Rhea" id="RHEA:22813"/>
    </physiologicalReaction>
    <physiologicalReaction direction="right-to-left" evidence="20">
        <dbReference type="Rhea" id="RHEA:22814"/>
    </physiologicalReaction>
</comment>
<dbReference type="PROSITE" id="PS00721">
    <property type="entry name" value="FTHFS_1"/>
    <property type="match status" value="1"/>
</dbReference>
<dbReference type="InterPro" id="IPR027417">
    <property type="entry name" value="P-loop_NTPase"/>
</dbReference>
<evidence type="ECO:0000256" key="20">
    <source>
        <dbReference type="ARBA" id="ARBA00051435"/>
    </source>
</evidence>
<comment type="subunit">
    <text evidence="5">Homodimer.</text>
</comment>
<evidence type="ECO:0000259" key="24">
    <source>
        <dbReference type="Pfam" id="PF02882"/>
    </source>
</evidence>
<evidence type="ECO:0000256" key="17">
    <source>
        <dbReference type="ARBA" id="ARBA00022857"/>
    </source>
</evidence>
<dbReference type="FunFam" id="3.40.50.720:FF:000006">
    <property type="entry name" value="Bifunctional protein FolD"/>
    <property type="match status" value="1"/>
</dbReference>
<evidence type="ECO:0000256" key="3">
    <source>
        <dbReference type="ARBA" id="ARBA00005559"/>
    </source>
</evidence>
<comment type="similarity">
    <text evidence="4">In the C-terminal section; belongs to the formate--tetrahydrofolate ligase family.</text>
</comment>
<comment type="catalytic activity">
    <reaction evidence="21">
        <text>(6S)-5,6,7,8-tetrahydrofolate + formate + ATP = (6R)-10-formyltetrahydrofolate + ADP + phosphate</text>
        <dbReference type="Rhea" id="RHEA:20221"/>
        <dbReference type="ChEBI" id="CHEBI:15740"/>
        <dbReference type="ChEBI" id="CHEBI:30616"/>
        <dbReference type="ChEBI" id="CHEBI:43474"/>
        <dbReference type="ChEBI" id="CHEBI:57453"/>
        <dbReference type="ChEBI" id="CHEBI:195366"/>
        <dbReference type="ChEBI" id="CHEBI:456216"/>
        <dbReference type="EC" id="6.3.4.3"/>
    </reaction>
    <physiologicalReaction direction="left-to-right" evidence="21">
        <dbReference type="Rhea" id="RHEA:20222"/>
    </physiologicalReaction>
    <physiologicalReaction direction="right-to-left" evidence="21">
        <dbReference type="Rhea" id="RHEA:20223"/>
    </physiologicalReaction>
</comment>
<evidence type="ECO:0000313" key="26">
    <source>
        <dbReference type="Proteomes" id="UP000182259"/>
    </source>
</evidence>
<dbReference type="PANTHER" id="PTHR48099">
    <property type="entry name" value="C-1-TETRAHYDROFOLATE SYNTHASE, CYTOPLASMIC-RELATED"/>
    <property type="match status" value="1"/>
</dbReference>
<dbReference type="PROSITE" id="PS00767">
    <property type="entry name" value="THF_DHG_CYH_2"/>
    <property type="match status" value="1"/>
</dbReference>
<dbReference type="PANTHER" id="PTHR48099:SF5">
    <property type="entry name" value="C-1-TETRAHYDROFOLATE SYNTHASE, CYTOPLASMIC"/>
    <property type="match status" value="1"/>
</dbReference>
<keyword evidence="13" id="KW-0547">Nucleotide-binding</keyword>
<feature type="domain" description="Tetrahydrofolate dehydrogenase/cyclohydrolase NAD(P)-binding" evidence="24">
    <location>
        <begin position="143"/>
        <end position="293"/>
    </location>
</feature>
<evidence type="ECO:0000256" key="7">
    <source>
        <dbReference type="ARBA" id="ARBA00012776"/>
    </source>
</evidence>
<dbReference type="PROSITE" id="PS00722">
    <property type="entry name" value="FTHFS_2"/>
    <property type="match status" value="1"/>
</dbReference>
<dbReference type="EMBL" id="LT635767">
    <property type="protein sequence ID" value="SGZ55919.1"/>
    <property type="molecule type" value="Genomic_DNA"/>
</dbReference>
<dbReference type="InterPro" id="IPR000559">
    <property type="entry name" value="Formate_THF_ligase"/>
</dbReference>
<evidence type="ECO:0000256" key="21">
    <source>
        <dbReference type="ARBA" id="ARBA00051544"/>
    </source>
</evidence>
<protein>
    <recommendedName>
        <fullName evidence="9">C-1-tetrahydrofolate synthase, cytoplasmic</fullName>
        <ecNumber evidence="8">1.5.1.5</ecNumber>
        <ecNumber evidence="7">3.5.4.9</ecNumber>
        <ecNumber evidence="6">6.3.4.3</ecNumber>
    </recommendedName>
</protein>
<dbReference type="HAMAP" id="MF_01576">
    <property type="entry name" value="THF_DHG_CYH"/>
    <property type="match status" value="1"/>
</dbReference>
<comment type="similarity">
    <text evidence="3">In the N-terminal section; belongs to the tetrahydrofolate dehydrogenase/cyclohydrolase family.</text>
</comment>
<dbReference type="CDD" id="cd00477">
    <property type="entry name" value="FTHFS"/>
    <property type="match status" value="1"/>
</dbReference>
<evidence type="ECO:0000256" key="18">
    <source>
        <dbReference type="ARBA" id="ARBA00023002"/>
    </source>
</evidence>
<evidence type="ECO:0000256" key="19">
    <source>
        <dbReference type="ARBA" id="ARBA00023268"/>
    </source>
</evidence>